<accession>A0A0D7BAH2</accession>
<feature type="compositionally biased region" description="Polar residues" evidence="1">
    <location>
        <begin position="85"/>
        <end position="95"/>
    </location>
</feature>
<dbReference type="Proteomes" id="UP000054007">
    <property type="component" value="Unassembled WGS sequence"/>
</dbReference>
<protein>
    <submittedName>
        <fullName evidence="3">Uncharacterized protein</fullName>
    </submittedName>
</protein>
<sequence>MCKLAEADQLVALALVVSVIALAVSVFTLYTVLSNPNLGRAAVIRNASKDSKMQTDSRPHQDTASLKAIAISIYALRVIYKTRKQSANPKGTPSTVVRARRAPTHPRSGRPRDAFNLKSTTNLSSADTLKPSLQLDVPTEVKEIIINCLHQLPSTYAWEEDQLSAIALVWRDALPIIRYLRFSDIKVTNLKSALRLLALIEARPEFATITTTITCSPAYLAQSFDFYARGDLVRLLGRLPSLQHVKLVHLSLLKLPEDCKHDICRALKARQMPLRALSLLNFEGTMRDLQDLLWHGADEIEQLMLVDYSVDGPIDTTLPPKPTLRNLSVNIGPTSSTVRPPSRNLALEALAPLLPGIRQLEVCTVPFTSTSNISQHLLNAYWYSLKRFDLVDLDVVRWVEHHKPHNRTQIHWMTPMPRPLRLPSCLNAYRVDIELTNTTLRLAALGHHAEMIRHTRSAVRSIKLRIFLVNYSAIQDAAHNLDDAVADIHQRLLSMHWEVYLPKHVWVAAASDFENSQTAFWKLFPKSKERFFSTEGGVGKVDFMER</sequence>
<feature type="non-terminal residue" evidence="3">
    <location>
        <position position="1"/>
    </location>
</feature>
<keyword evidence="2" id="KW-1133">Transmembrane helix</keyword>
<evidence type="ECO:0000313" key="3">
    <source>
        <dbReference type="EMBL" id="KIY66521.1"/>
    </source>
</evidence>
<keyword evidence="2" id="KW-0812">Transmembrane</keyword>
<feature type="region of interest" description="Disordered" evidence="1">
    <location>
        <begin position="85"/>
        <end position="113"/>
    </location>
</feature>
<feature type="compositionally biased region" description="Basic residues" evidence="1">
    <location>
        <begin position="98"/>
        <end position="109"/>
    </location>
</feature>
<evidence type="ECO:0000256" key="2">
    <source>
        <dbReference type="SAM" id="Phobius"/>
    </source>
</evidence>
<keyword evidence="2" id="KW-0472">Membrane</keyword>
<dbReference type="AlphaFoldDB" id="A0A0D7BAH2"/>
<name>A0A0D7BAH2_9AGAR</name>
<evidence type="ECO:0000313" key="4">
    <source>
        <dbReference type="Proteomes" id="UP000054007"/>
    </source>
</evidence>
<proteinExistence type="predicted"/>
<organism evidence="3 4">
    <name type="scientific">Cylindrobasidium torrendii FP15055 ss-10</name>
    <dbReference type="NCBI Taxonomy" id="1314674"/>
    <lineage>
        <taxon>Eukaryota</taxon>
        <taxon>Fungi</taxon>
        <taxon>Dikarya</taxon>
        <taxon>Basidiomycota</taxon>
        <taxon>Agaricomycotina</taxon>
        <taxon>Agaricomycetes</taxon>
        <taxon>Agaricomycetidae</taxon>
        <taxon>Agaricales</taxon>
        <taxon>Marasmiineae</taxon>
        <taxon>Physalacriaceae</taxon>
        <taxon>Cylindrobasidium</taxon>
    </lineage>
</organism>
<feature type="transmembrane region" description="Helical" evidence="2">
    <location>
        <begin position="12"/>
        <end position="33"/>
    </location>
</feature>
<dbReference type="EMBL" id="KN880551">
    <property type="protein sequence ID" value="KIY66521.1"/>
    <property type="molecule type" value="Genomic_DNA"/>
</dbReference>
<gene>
    <name evidence="3" type="ORF">CYLTODRAFT_491368</name>
</gene>
<keyword evidence="4" id="KW-1185">Reference proteome</keyword>
<evidence type="ECO:0000256" key="1">
    <source>
        <dbReference type="SAM" id="MobiDB-lite"/>
    </source>
</evidence>
<reference evidence="3 4" key="1">
    <citation type="journal article" date="2015" name="Fungal Genet. Biol.">
        <title>Evolution of novel wood decay mechanisms in Agaricales revealed by the genome sequences of Fistulina hepatica and Cylindrobasidium torrendii.</title>
        <authorList>
            <person name="Floudas D."/>
            <person name="Held B.W."/>
            <person name="Riley R."/>
            <person name="Nagy L.G."/>
            <person name="Koehler G."/>
            <person name="Ransdell A.S."/>
            <person name="Younus H."/>
            <person name="Chow J."/>
            <person name="Chiniquy J."/>
            <person name="Lipzen A."/>
            <person name="Tritt A."/>
            <person name="Sun H."/>
            <person name="Haridas S."/>
            <person name="LaButti K."/>
            <person name="Ohm R.A."/>
            <person name="Kues U."/>
            <person name="Blanchette R.A."/>
            <person name="Grigoriev I.V."/>
            <person name="Minto R.E."/>
            <person name="Hibbett D.S."/>
        </authorList>
    </citation>
    <scope>NUCLEOTIDE SEQUENCE [LARGE SCALE GENOMIC DNA]</scope>
    <source>
        <strain evidence="3 4">FP15055 ss-10</strain>
    </source>
</reference>